<dbReference type="EMBL" id="UYRU01051530">
    <property type="protein sequence ID" value="VDN11478.1"/>
    <property type="molecule type" value="Genomic_DNA"/>
</dbReference>
<evidence type="ECO:0000313" key="2">
    <source>
        <dbReference type="Proteomes" id="UP000281553"/>
    </source>
</evidence>
<dbReference type="Proteomes" id="UP000281553">
    <property type="component" value="Unassembled WGS sequence"/>
</dbReference>
<gene>
    <name evidence="1" type="ORF">DILT_LOCUS7309</name>
</gene>
<sequence>MPSVTGDAAVGKPNFCSYIYSATPCFSRYSLCVSVGQNGSKPGTCRLRAVKKIPTVAKTLQRIPRELHGKIFQAQTLRITDEERFSACLAHSRV</sequence>
<organism evidence="1 2">
    <name type="scientific">Dibothriocephalus latus</name>
    <name type="common">Fish tapeworm</name>
    <name type="synonym">Diphyllobothrium latum</name>
    <dbReference type="NCBI Taxonomy" id="60516"/>
    <lineage>
        <taxon>Eukaryota</taxon>
        <taxon>Metazoa</taxon>
        <taxon>Spiralia</taxon>
        <taxon>Lophotrochozoa</taxon>
        <taxon>Platyhelminthes</taxon>
        <taxon>Cestoda</taxon>
        <taxon>Eucestoda</taxon>
        <taxon>Diphyllobothriidea</taxon>
        <taxon>Diphyllobothriidae</taxon>
        <taxon>Dibothriocephalus</taxon>
    </lineage>
</organism>
<accession>A0A3P7LNF3</accession>
<keyword evidence="2" id="KW-1185">Reference proteome</keyword>
<reference evidence="1 2" key="1">
    <citation type="submission" date="2018-11" db="EMBL/GenBank/DDBJ databases">
        <authorList>
            <consortium name="Pathogen Informatics"/>
        </authorList>
    </citation>
    <scope>NUCLEOTIDE SEQUENCE [LARGE SCALE GENOMIC DNA]</scope>
</reference>
<dbReference type="AlphaFoldDB" id="A0A3P7LNF3"/>
<name>A0A3P7LNF3_DIBLA</name>
<evidence type="ECO:0000313" key="1">
    <source>
        <dbReference type="EMBL" id="VDN11478.1"/>
    </source>
</evidence>
<protein>
    <submittedName>
        <fullName evidence="1">Uncharacterized protein</fullName>
    </submittedName>
</protein>
<proteinExistence type="predicted"/>